<evidence type="ECO:0000256" key="1">
    <source>
        <dbReference type="ARBA" id="ARBA00004651"/>
    </source>
</evidence>
<evidence type="ECO:0000256" key="13">
    <source>
        <dbReference type="SAM" id="MobiDB-lite"/>
    </source>
</evidence>
<evidence type="ECO:0000256" key="11">
    <source>
        <dbReference type="ARBA" id="ARBA00023136"/>
    </source>
</evidence>
<organism evidence="14 15">
    <name type="scientific">Pseudomonas coleopterorum</name>
    <dbReference type="NCBI Taxonomy" id="1605838"/>
    <lineage>
        <taxon>Bacteria</taxon>
        <taxon>Pseudomonadati</taxon>
        <taxon>Pseudomonadota</taxon>
        <taxon>Gammaproteobacteria</taxon>
        <taxon>Pseudomonadales</taxon>
        <taxon>Pseudomonadaceae</taxon>
        <taxon>Pseudomonas</taxon>
    </lineage>
</organism>
<feature type="transmembrane region" description="Helical" evidence="12">
    <location>
        <begin position="321"/>
        <end position="346"/>
    </location>
</feature>
<accession>A0ABR9C1K4</accession>
<evidence type="ECO:0000256" key="9">
    <source>
        <dbReference type="ARBA" id="ARBA00022989"/>
    </source>
</evidence>
<keyword evidence="10 12" id="KW-0408">Iron</keyword>
<evidence type="ECO:0000256" key="10">
    <source>
        <dbReference type="ARBA" id="ARBA00023004"/>
    </source>
</evidence>
<feature type="transmembrane region" description="Helical" evidence="12">
    <location>
        <begin position="220"/>
        <end position="237"/>
    </location>
</feature>
<proteinExistence type="inferred from homology"/>
<dbReference type="Proteomes" id="UP000620025">
    <property type="component" value="Unassembled WGS sequence"/>
</dbReference>
<dbReference type="InterPro" id="IPR002585">
    <property type="entry name" value="Cyt-d_ubiquinol_oxidase_su_1"/>
</dbReference>
<evidence type="ECO:0000256" key="5">
    <source>
        <dbReference type="ARBA" id="ARBA00022617"/>
    </source>
</evidence>
<evidence type="ECO:0000256" key="6">
    <source>
        <dbReference type="ARBA" id="ARBA00022692"/>
    </source>
</evidence>
<keyword evidence="8 12" id="KW-0249">Electron transport</keyword>
<dbReference type="RefSeq" id="WP_049860918.1">
    <property type="nucleotide sequence ID" value="NZ_JACYWY010000004.1"/>
</dbReference>
<keyword evidence="4 12" id="KW-1003">Cell membrane</keyword>
<feature type="region of interest" description="Disordered" evidence="13">
    <location>
        <begin position="440"/>
        <end position="478"/>
    </location>
</feature>
<name>A0ABR9C1K4_9PSED</name>
<keyword evidence="5 12" id="KW-0349">Heme</keyword>
<reference evidence="14 15" key="1">
    <citation type="journal article" date="2020" name="FEMS Microbiol. Ecol.">
        <title>Temporal dynamics of bacterial communities during seed development and maturation.</title>
        <authorList>
            <person name="Chesneau G."/>
            <person name="Torres-Cortes G."/>
            <person name="Briand M."/>
            <person name="Darrasse A."/>
            <person name="Preveaux A."/>
            <person name="Marais C."/>
            <person name="Jacques M.A."/>
            <person name="Shade A."/>
            <person name="Barret M."/>
        </authorList>
    </citation>
    <scope>NUCLEOTIDE SEQUENCE [LARGE SCALE GENOMIC DNA]</scope>
    <source>
        <strain evidence="14 15">CFBP13599</strain>
    </source>
</reference>
<dbReference type="PANTHER" id="PTHR30365">
    <property type="entry name" value="CYTOCHROME D UBIQUINOL OXIDASE"/>
    <property type="match status" value="1"/>
</dbReference>
<protein>
    <submittedName>
        <fullName evidence="14">Cytochrome ubiquinol oxidase subunit I</fullName>
    </submittedName>
</protein>
<comment type="caution">
    <text evidence="14">The sequence shown here is derived from an EMBL/GenBank/DDBJ whole genome shotgun (WGS) entry which is preliminary data.</text>
</comment>
<feature type="transmembrane region" description="Helical" evidence="12">
    <location>
        <begin position="184"/>
        <end position="208"/>
    </location>
</feature>
<evidence type="ECO:0000256" key="7">
    <source>
        <dbReference type="ARBA" id="ARBA00022723"/>
    </source>
</evidence>
<keyword evidence="6 12" id="KW-0812">Transmembrane</keyword>
<evidence type="ECO:0000313" key="14">
    <source>
        <dbReference type="EMBL" id="MBD8771183.1"/>
    </source>
</evidence>
<keyword evidence="9 12" id="KW-1133">Transmembrane helix</keyword>
<keyword evidence="3 12" id="KW-0813">Transport</keyword>
<gene>
    <name evidence="14" type="ORF">IFT38_16680</name>
</gene>
<feature type="transmembrane region" description="Helical" evidence="12">
    <location>
        <begin position="409"/>
        <end position="429"/>
    </location>
</feature>
<evidence type="ECO:0000256" key="12">
    <source>
        <dbReference type="PIRNR" id="PIRNR006446"/>
    </source>
</evidence>
<keyword evidence="11 12" id="KW-0472">Membrane</keyword>
<keyword evidence="15" id="KW-1185">Reference proteome</keyword>
<comment type="subcellular location">
    <subcellularLocation>
        <location evidence="12">Cell inner membrane</location>
    </subcellularLocation>
    <subcellularLocation>
        <location evidence="1">Cell membrane</location>
        <topology evidence="1">Multi-pass membrane protein</topology>
    </subcellularLocation>
</comment>
<dbReference type="Pfam" id="PF01654">
    <property type="entry name" value="Cyt_bd_oxida_I"/>
    <property type="match status" value="1"/>
</dbReference>
<dbReference type="EMBL" id="JACYWZ010000007">
    <property type="protein sequence ID" value="MBD8771183.1"/>
    <property type="molecule type" value="Genomic_DNA"/>
</dbReference>
<feature type="transmembrane region" description="Helical" evidence="12">
    <location>
        <begin position="56"/>
        <end position="77"/>
    </location>
</feature>
<feature type="transmembrane region" description="Helical" evidence="12">
    <location>
        <begin position="12"/>
        <end position="35"/>
    </location>
</feature>
<evidence type="ECO:0000313" key="15">
    <source>
        <dbReference type="Proteomes" id="UP000620025"/>
    </source>
</evidence>
<feature type="transmembrane region" description="Helical" evidence="12">
    <location>
        <begin position="97"/>
        <end position="120"/>
    </location>
</feature>
<feature type="transmembrane region" description="Helical" evidence="12">
    <location>
        <begin position="127"/>
        <end position="148"/>
    </location>
</feature>
<evidence type="ECO:0000256" key="8">
    <source>
        <dbReference type="ARBA" id="ARBA00022982"/>
    </source>
</evidence>
<dbReference type="PIRSF" id="PIRSF006446">
    <property type="entry name" value="Cyt_quinol_oxidase_1"/>
    <property type="match status" value="1"/>
</dbReference>
<dbReference type="PANTHER" id="PTHR30365:SF14">
    <property type="entry name" value="CYTOCHROME BD MENAQUINOL OXIDASE SUBUNIT I-RELATED"/>
    <property type="match status" value="1"/>
</dbReference>
<sequence length="478" mass="53349">MFGLEAIDLARMQFAFTVSFHILFPAITIGLASYLAVLEGMWLKTRDDTYRDLYHFWSKIFAVNFGMGVVSGLVMAYQFGTNWSRFSDFAGAVTGPLLTYEVLTAFFLEAGFLGVMLFGWNRVGRGLHFFSTVMVAIGTLISTFWILASNSWMQTPQGHEIIDGRVIPVDWFAVIFNPSFPFRLAHMSIAAFVATAFFVGASAAWHLLRGRNTPAIRRMFSMAMWMALIVAPVQAFVGDMHGLNTLEHQPAKIAAIEGHWENKGDEATPLILFGWPDMEAEKTRFAVEIPYLGSLILTHSLDKQVPALKSFPKEDRPNSTIVFWSFRVMAGLGMLMIFVGLWSVWLRKKDALFTCRPFLYLTLWMGPSGLIALLAGWFTTEIGRQPWVVYGLMRTADASSNHSVTQMSITLVMFVVVYFSLFGVGLGYMMRLVRKGPKAHEETINTGGPGTQRTPARPLSAAHEGTEEGQTDTLSKGH</sequence>
<comment type="similarity">
    <text evidence="2 12">Belongs to the cytochrome ubiquinol oxidase subunit 1 family.</text>
</comment>
<keyword evidence="7 12" id="KW-0479">Metal-binding</keyword>
<evidence type="ECO:0000256" key="2">
    <source>
        <dbReference type="ARBA" id="ARBA00009819"/>
    </source>
</evidence>
<feature type="transmembrane region" description="Helical" evidence="12">
    <location>
        <begin position="358"/>
        <end position="378"/>
    </location>
</feature>
<evidence type="ECO:0000256" key="3">
    <source>
        <dbReference type="ARBA" id="ARBA00022448"/>
    </source>
</evidence>
<evidence type="ECO:0000256" key="4">
    <source>
        <dbReference type="ARBA" id="ARBA00022475"/>
    </source>
</evidence>